<protein>
    <recommendedName>
        <fullName evidence="1">BPL/LPL catalytic domain-containing protein</fullName>
    </recommendedName>
</protein>
<dbReference type="PANTHER" id="PTHR12835:SF5">
    <property type="entry name" value="BIOTIN--PROTEIN LIGASE"/>
    <property type="match status" value="1"/>
</dbReference>
<dbReference type="InterPro" id="IPR004143">
    <property type="entry name" value="BPL_LPL_catalytic"/>
</dbReference>
<organism evidence="2">
    <name type="scientific">uncultured Poseidoniia archaeon</name>
    <dbReference type="NCBI Taxonomy" id="1697135"/>
    <lineage>
        <taxon>Archaea</taxon>
        <taxon>Methanobacteriati</taxon>
        <taxon>Thermoplasmatota</taxon>
        <taxon>Candidatus Poseidoniia</taxon>
        <taxon>environmental samples</taxon>
    </lineage>
</organism>
<dbReference type="GO" id="GO:0005737">
    <property type="term" value="C:cytoplasm"/>
    <property type="evidence" value="ECO:0007669"/>
    <property type="project" value="TreeGrafter"/>
</dbReference>
<dbReference type="SUPFAM" id="SSF55681">
    <property type="entry name" value="Class II aaRS and biotin synthetases"/>
    <property type="match status" value="1"/>
</dbReference>
<dbReference type="AlphaFoldDB" id="A0A1B1TC77"/>
<dbReference type="InterPro" id="IPR045864">
    <property type="entry name" value="aa-tRNA-synth_II/BPL/LPL"/>
</dbReference>
<evidence type="ECO:0000259" key="1">
    <source>
        <dbReference type="Pfam" id="PF03099"/>
    </source>
</evidence>
<name>A0A1B1TC77_9ARCH</name>
<dbReference type="GO" id="GO:0004077">
    <property type="term" value="F:biotin--[biotin carboxyl-carrier protein] ligase activity"/>
    <property type="evidence" value="ECO:0007669"/>
    <property type="project" value="TreeGrafter"/>
</dbReference>
<dbReference type="PANTHER" id="PTHR12835">
    <property type="entry name" value="BIOTIN PROTEIN LIGASE"/>
    <property type="match status" value="1"/>
</dbReference>
<feature type="domain" description="BPL/LPL catalytic" evidence="1">
    <location>
        <begin position="56"/>
        <end position="150"/>
    </location>
</feature>
<dbReference type="Gene3D" id="3.30.930.10">
    <property type="entry name" value="Bira Bifunctional Protein, Domain 2"/>
    <property type="match status" value="1"/>
</dbReference>
<accession>A0A1B1TC77</accession>
<reference evidence="2" key="2">
    <citation type="journal article" date="2015" name="ISME J.">
        <title>A new class of marine Euryarchaeota group II from the Mediterranean deep chlorophyll maximum.</title>
        <authorList>
            <person name="Martin-Cuadrado A.B."/>
            <person name="Garcia-Heredia I."/>
            <person name="Molto A.G."/>
            <person name="Lopez-Ubeda R."/>
            <person name="Kimes N."/>
            <person name="Lopez-Garcia P."/>
            <person name="Moreira D."/>
            <person name="Rodriguez-Valera F."/>
        </authorList>
    </citation>
    <scope>NUCLEOTIDE SEQUENCE</scope>
</reference>
<dbReference type="Pfam" id="PF03099">
    <property type="entry name" value="BPL_LplA_LipB"/>
    <property type="match status" value="1"/>
</dbReference>
<reference evidence="2" key="1">
    <citation type="submission" date="2014-11" db="EMBL/GenBank/DDBJ databases">
        <authorList>
            <person name="Zhu J."/>
            <person name="Qi W."/>
            <person name="Song R."/>
        </authorList>
    </citation>
    <scope>NUCLEOTIDE SEQUENCE</scope>
</reference>
<proteinExistence type="predicted"/>
<dbReference type="EMBL" id="KP211856">
    <property type="protein sequence ID" value="ANV79887.1"/>
    <property type="molecule type" value="Genomic_DNA"/>
</dbReference>
<evidence type="ECO:0000313" key="2">
    <source>
        <dbReference type="EMBL" id="ANV79887.1"/>
    </source>
</evidence>
<sequence>MPESKSTPGLWKEKGWSGRKITEEIIGDEKLEVHAFWKPGENSIPTIIDECESTMDEVRKKNDKKWTRIMARSQTKGRGRRSTNWQSSDGDMLATWKIPKSILEEISPGILQITAGSSIANVLKIGLKWPNDLLSNDFRKMGGIIIESDSEDSAYESRSRHQQKKKK</sequence>